<dbReference type="PANTHER" id="PTHR33931">
    <property type="entry name" value="HOLIN-LIKE PROTEIN CIDA-RELATED"/>
    <property type="match status" value="1"/>
</dbReference>
<organism evidence="7 8">
    <name type="scientific">Magnetospirillum aberrantis SpK</name>
    <dbReference type="NCBI Taxonomy" id="908842"/>
    <lineage>
        <taxon>Bacteria</taxon>
        <taxon>Pseudomonadati</taxon>
        <taxon>Pseudomonadota</taxon>
        <taxon>Alphaproteobacteria</taxon>
        <taxon>Rhodospirillales</taxon>
        <taxon>Rhodospirillaceae</taxon>
        <taxon>Magnetospirillum</taxon>
    </lineage>
</organism>
<dbReference type="GO" id="GO:0005886">
    <property type="term" value="C:plasma membrane"/>
    <property type="evidence" value="ECO:0007669"/>
    <property type="project" value="UniProtKB-SubCell"/>
</dbReference>
<keyword evidence="3 6" id="KW-0812">Transmembrane</keyword>
<sequence>MRVLSSITVLLLCQLAGEVLARLSGLPVPGPVVGMLLLFAGLVIRRGVPDSLDRTATALLSHLSLLFIPAGVGVMVHLKLIAGEWLPITVALVVSTALTIAVTGMVMQALARGKRRS</sequence>
<evidence type="ECO:0000313" key="8">
    <source>
        <dbReference type="Proteomes" id="UP000480684"/>
    </source>
</evidence>
<dbReference type="Pfam" id="PF03788">
    <property type="entry name" value="LrgA"/>
    <property type="match status" value="1"/>
</dbReference>
<accession>A0A7C9UUC2</accession>
<evidence type="ECO:0000256" key="5">
    <source>
        <dbReference type="ARBA" id="ARBA00023136"/>
    </source>
</evidence>
<dbReference type="PANTHER" id="PTHR33931:SF2">
    <property type="entry name" value="HOLIN-LIKE PROTEIN CIDA"/>
    <property type="match status" value="1"/>
</dbReference>
<gene>
    <name evidence="7" type="ORF">G4223_08690</name>
</gene>
<feature type="transmembrane region" description="Helical" evidence="6">
    <location>
        <begin position="60"/>
        <end position="82"/>
    </location>
</feature>
<evidence type="ECO:0000256" key="3">
    <source>
        <dbReference type="ARBA" id="ARBA00022692"/>
    </source>
</evidence>
<feature type="transmembrane region" description="Helical" evidence="6">
    <location>
        <begin position="31"/>
        <end position="48"/>
    </location>
</feature>
<evidence type="ECO:0000256" key="1">
    <source>
        <dbReference type="ARBA" id="ARBA00004651"/>
    </source>
</evidence>
<keyword evidence="4 6" id="KW-1133">Transmembrane helix</keyword>
<evidence type="ECO:0000256" key="2">
    <source>
        <dbReference type="ARBA" id="ARBA00022475"/>
    </source>
</evidence>
<feature type="transmembrane region" description="Helical" evidence="6">
    <location>
        <begin position="88"/>
        <end position="111"/>
    </location>
</feature>
<keyword evidence="5 6" id="KW-0472">Membrane</keyword>
<proteinExistence type="predicted"/>
<name>A0A7C9UUC2_9PROT</name>
<comment type="caution">
    <text evidence="7">The sequence shown here is derived from an EMBL/GenBank/DDBJ whole genome shotgun (WGS) entry which is preliminary data.</text>
</comment>
<evidence type="ECO:0000256" key="4">
    <source>
        <dbReference type="ARBA" id="ARBA00022989"/>
    </source>
</evidence>
<dbReference type="AlphaFoldDB" id="A0A7C9UUC2"/>
<keyword evidence="8" id="KW-1185">Reference proteome</keyword>
<comment type="subcellular location">
    <subcellularLocation>
        <location evidence="1">Cell membrane</location>
        <topology evidence="1">Multi-pass membrane protein</topology>
    </subcellularLocation>
</comment>
<evidence type="ECO:0000313" key="7">
    <source>
        <dbReference type="EMBL" id="NFV80186.1"/>
    </source>
</evidence>
<reference evidence="7 8" key="1">
    <citation type="submission" date="2020-02" db="EMBL/GenBank/DDBJ databases">
        <authorList>
            <person name="Dziuba M."/>
            <person name="Kuznetsov B."/>
            <person name="Mardanov A."/>
            <person name="Ravin N."/>
            <person name="Grouzdev D."/>
        </authorList>
    </citation>
    <scope>NUCLEOTIDE SEQUENCE [LARGE SCALE GENOMIC DNA]</scope>
    <source>
        <strain evidence="7 8">SpK</strain>
    </source>
</reference>
<dbReference type="InterPro" id="IPR005538">
    <property type="entry name" value="LrgA/CidA"/>
</dbReference>
<keyword evidence="2" id="KW-1003">Cell membrane</keyword>
<evidence type="ECO:0000256" key="6">
    <source>
        <dbReference type="SAM" id="Phobius"/>
    </source>
</evidence>
<protein>
    <submittedName>
        <fullName evidence="7">CidA/LrgA family protein</fullName>
    </submittedName>
</protein>
<dbReference type="Proteomes" id="UP000480684">
    <property type="component" value="Unassembled WGS sequence"/>
</dbReference>
<dbReference type="EMBL" id="JAAIYP010000035">
    <property type="protein sequence ID" value="NFV80186.1"/>
    <property type="molecule type" value="Genomic_DNA"/>
</dbReference>